<evidence type="ECO:0000313" key="3">
    <source>
        <dbReference type="EMBL" id="EIC01746.1"/>
    </source>
</evidence>
<dbReference type="eggNOG" id="ENOG5031D8K">
    <property type="taxonomic scope" value="Bacteria"/>
</dbReference>
<reference evidence="3 4" key="1">
    <citation type="submission" date="2011-09" db="EMBL/GenBank/DDBJ databases">
        <title>The draft genome of Treponema saccharophilum DSM 2985.</title>
        <authorList>
            <consortium name="US DOE Joint Genome Institute (JGI-PGF)"/>
            <person name="Lucas S."/>
            <person name="Copeland A."/>
            <person name="Lapidus A."/>
            <person name="Glavina del Rio T."/>
            <person name="Dalin E."/>
            <person name="Tice H."/>
            <person name="Bruce D."/>
            <person name="Goodwin L."/>
            <person name="Pitluck S."/>
            <person name="Peters L."/>
            <person name="Kyrpides N."/>
            <person name="Mavromatis K."/>
            <person name="Ivanova N."/>
            <person name="Markowitz V."/>
            <person name="Cheng J.-F."/>
            <person name="Hugenholtz P."/>
            <person name="Woyke T."/>
            <person name="Wu D."/>
            <person name="Gronow S."/>
            <person name="Wellnitz S."/>
            <person name="Brambilla E."/>
            <person name="Klenk H.-P."/>
            <person name="Eisen J.A."/>
        </authorList>
    </citation>
    <scope>NUCLEOTIDE SEQUENCE [LARGE SCALE GENOMIC DNA]</scope>
    <source>
        <strain evidence="3 4">DSM 2985</strain>
    </source>
</reference>
<protein>
    <submittedName>
        <fullName evidence="3">SH3 type 3 domain protein</fullName>
    </submittedName>
</protein>
<dbReference type="AlphaFoldDB" id="H7EL21"/>
<accession>H7EL21</accession>
<dbReference type="RefSeq" id="WP_002704501.1">
    <property type="nucleotide sequence ID" value="NZ_AGRW01000047.1"/>
</dbReference>
<evidence type="ECO:0000259" key="2">
    <source>
        <dbReference type="Pfam" id="PF08239"/>
    </source>
</evidence>
<dbReference type="OrthoDB" id="322924at2"/>
<name>H7EL21_9SPIR</name>
<organism evidence="3 4">
    <name type="scientific">Treponema saccharophilum DSM 2985</name>
    <dbReference type="NCBI Taxonomy" id="907348"/>
    <lineage>
        <taxon>Bacteria</taxon>
        <taxon>Pseudomonadati</taxon>
        <taxon>Spirochaetota</taxon>
        <taxon>Spirochaetia</taxon>
        <taxon>Spirochaetales</taxon>
        <taxon>Treponemataceae</taxon>
        <taxon>Treponema</taxon>
    </lineage>
</organism>
<evidence type="ECO:0000256" key="1">
    <source>
        <dbReference type="SAM" id="SignalP"/>
    </source>
</evidence>
<dbReference type="STRING" id="907348.TresaDRAFT_1035"/>
<dbReference type="Gene3D" id="2.30.30.40">
    <property type="entry name" value="SH3 Domains"/>
    <property type="match status" value="2"/>
</dbReference>
<dbReference type="InterPro" id="IPR003646">
    <property type="entry name" value="SH3-like_bac-type"/>
</dbReference>
<dbReference type="PATRIC" id="fig|907348.3.peg.1605"/>
<feature type="chain" id="PRO_5003608754" evidence="1">
    <location>
        <begin position="22"/>
        <end position="585"/>
    </location>
</feature>
<evidence type="ECO:0000313" key="4">
    <source>
        <dbReference type="Proteomes" id="UP000003571"/>
    </source>
</evidence>
<keyword evidence="1" id="KW-0732">Signal</keyword>
<sequence length="585" mass="66922">MKAKKIIFIAFVLLNAFCAFSANKMRFYLSGKLHGFYVDSKEGLNVRSEPSLSAKKIATLLDSDYVIPVEIGEKATIDGTEDYWVKILLYPEHRKDKKKDEYGWVFGAYLDDAFPSFYADELKKQIKQRGFNHFPDFCDDFETNYMIYDEDDEFAKWAFKYSQYSVGSWRDKYPYYNRALPNYFATRETSNVFNYFAKSETRNVFALTVREAFFLDTDTEGKSAENPRYHTIKLLPPFTRVGLLGICGWGIELKTKTLYPIYSALVNNRAGKIRGIDIANIYDSSHAFISEEKGLDFVYQTAYTNVRTDENSDTGFHKEEIEKVLSDKKTYDLAFLNGTTEISAMCFKDKDKKCYCLSPKDLTKKNGFLRILCPKNLATANPPAILEQIAVGDFNEKKRTINQSTTLYSLKTSGDEAKAKEICTYSITTSDNSRKAPKGIANHFFAPSSEHYADALYVYEYQTDESGKVTKNETRIFEDKQHDNTFRFVKKYDGEPKPERPAGEPDFYVNPICRLKMRAEPNLDALVFGTLDAGTLLKIVDVDGNNWVVIDGIKGKWLKVEAVNEEYFVEGGEVSTGWVFGGYVR</sequence>
<feature type="domain" description="SH3b" evidence="2">
    <location>
        <begin position="43"/>
        <end position="111"/>
    </location>
</feature>
<comment type="caution">
    <text evidence="3">The sequence shown here is derived from an EMBL/GenBank/DDBJ whole genome shotgun (WGS) entry which is preliminary data.</text>
</comment>
<dbReference type="EMBL" id="AGRW01000047">
    <property type="protein sequence ID" value="EIC01746.1"/>
    <property type="molecule type" value="Genomic_DNA"/>
</dbReference>
<dbReference type="Proteomes" id="UP000003571">
    <property type="component" value="Unassembled WGS sequence"/>
</dbReference>
<dbReference type="Pfam" id="PF08239">
    <property type="entry name" value="SH3_3"/>
    <property type="match status" value="1"/>
</dbReference>
<feature type="signal peptide" evidence="1">
    <location>
        <begin position="1"/>
        <end position="21"/>
    </location>
</feature>
<gene>
    <name evidence="3" type="ORF">TresaDRAFT_1035</name>
</gene>
<keyword evidence="4" id="KW-1185">Reference proteome</keyword>
<proteinExistence type="predicted"/>